<dbReference type="AlphaFoldDB" id="A0A1K0IF13"/>
<accession>A0A1K0IF13</accession>
<gene>
    <name evidence="2" type="ORF">CNECB9_2370081</name>
</gene>
<keyword evidence="1" id="KW-1133">Transmembrane helix</keyword>
<organism evidence="2">
    <name type="scientific">Cupriavidus necator</name>
    <name type="common">Alcaligenes eutrophus</name>
    <name type="synonym">Ralstonia eutropha</name>
    <dbReference type="NCBI Taxonomy" id="106590"/>
    <lineage>
        <taxon>Bacteria</taxon>
        <taxon>Pseudomonadati</taxon>
        <taxon>Pseudomonadota</taxon>
        <taxon>Betaproteobacteria</taxon>
        <taxon>Burkholderiales</taxon>
        <taxon>Burkholderiaceae</taxon>
        <taxon>Cupriavidus</taxon>
    </lineage>
</organism>
<name>A0A1K0IF13_CUPNE</name>
<keyword evidence="1" id="KW-0472">Membrane</keyword>
<dbReference type="EMBL" id="FMSH01000154">
    <property type="protein sequence ID" value="SCU75507.1"/>
    <property type="molecule type" value="Genomic_DNA"/>
</dbReference>
<reference evidence="2" key="1">
    <citation type="submission" date="2016-09" db="EMBL/GenBank/DDBJ databases">
        <authorList>
            <person name="Capua I."/>
            <person name="De Benedictis P."/>
            <person name="Joannis T."/>
            <person name="Lombin L.H."/>
            <person name="Cattoli G."/>
        </authorList>
    </citation>
    <scope>NUCLEOTIDE SEQUENCE</scope>
    <source>
        <strain evidence="2">B9</strain>
    </source>
</reference>
<evidence type="ECO:0000313" key="2">
    <source>
        <dbReference type="EMBL" id="SCU75507.1"/>
    </source>
</evidence>
<protein>
    <submittedName>
        <fullName evidence="2">Uncharacterized protein</fullName>
    </submittedName>
</protein>
<sequence length="62" mass="6113">MTTVFGGFGAGFVSGAGSGAGGVGAGFAAAVLLTTLVVSALMIKAVEIPIDRFRQRRVATLA</sequence>
<proteinExistence type="predicted"/>
<evidence type="ECO:0000256" key="1">
    <source>
        <dbReference type="SAM" id="Phobius"/>
    </source>
</evidence>
<keyword evidence="1" id="KW-0812">Transmembrane</keyword>
<feature type="transmembrane region" description="Helical" evidence="1">
    <location>
        <begin position="25"/>
        <end position="46"/>
    </location>
</feature>